<dbReference type="PRINTS" id="PR00335">
    <property type="entry name" value="KUPTAKETRKA"/>
</dbReference>
<evidence type="ECO:0000256" key="5">
    <source>
        <dbReference type="ARBA" id="ARBA00023027"/>
    </source>
</evidence>
<dbReference type="EMBL" id="JACHVB010000020">
    <property type="protein sequence ID" value="MBC2594087.1"/>
    <property type="molecule type" value="Genomic_DNA"/>
</dbReference>
<evidence type="ECO:0000313" key="9">
    <source>
        <dbReference type="EMBL" id="MBC2594087.1"/>
    </source>
</evidence>
<dbReference type="SUPFAM" id="SSF116726">
    <property type="entry name" value="TrkA C-terminal domain-like"/>
    <property type="match status" value="2"/>
</dbReference>
<dbReference type="PANTHER" id="PTHR43833:SF5">
    <property type="entry name" value="TRK SYSTEM POTASSIUM UPTAKE PROTEIN TRKA"/>
    <property type="match status" value="1"/>
</dbReference>
<keyword evidence="5" id="KW-0520">NAD</keyword>
<comment type="caution">
    <text evidence="9">The sequence shown here is derived from an EMBL/GenBank/DDBJ whole genome shotgun (WGS) entry which is preliminary data.</text>
</comment>
<evidence type="ECO:0000256" key="1">
    <source>
        <dbReference type="ARBA" id="ARBA00017378"/>
    </source>
</evidence>
<dbReference type="Proteomes" id="UP000546464">
    <property type="component" value="Unassembled WGS sequence"/>
</dbReference>
<evidence type="ECO:0000259" key="8">
    <source>
        <dbReference type="PROSITE" id="PS51202"/>
    </source>
</evidence>
<keyword evidence="6" id="KW-0406">Ion transport</keyword>
<dbReference type="RefSeq" id="WP_185675069.1">
    <property type="nucleotide sequence ID" value="NZ_JACHVB010000020.1"/>
</dbReference>
<evidence type="ECO:0000313" key="10">
    <source>
        <dbReference type="Proteomes" id="UP000546464"/>
    </source>
</evidence>
<dbReference type="InterPro" id="IPR036291">
    <property type="entry name" value="NAD(P)-bd_dom_sf"/>
</dbReference>
<accession>A0A842HET7</accession>
<dbReference type="Pfam" id="PF02254">
    <property type="entry name" value="TrkA_N"/>
    <property type="match status" value="2"/>
</dbReference>
<dbReference type="PROSITE" id="PS51201">
    <property type="entry name" value="RCK_N"/>
    <property type="match status" value="2"/>
</dbReference>
<organism evidence="9 10">
    <name type="scientific">Ruficoccus amylovorans</name>
    <dbReference type="NCBI Taxonomy" id="1804625"/>
    <lineage>
        <taxon>Bacteria</taxon>
        <taxon>Pseudomonadati</taxon>
        <taxon>Verrucomicrobiota</taxon>
        <taxon>Opitutia</taxon>
        <taxon>Puniceicoccales</taxon>
        <taxon>Cerasicoccaceae</taxon>
        <taxon>Ruficoccus</taxon>
    </lineage>
</organism>
<dbReference type="SUPFAM" id="SSF51735">
    <property type="entry name" value="NAD(P)-binding Rossmann-fold domains"/>
    <property type="match status" value="2"/>
</dbReference>
<dbReference type="GO" id="GO:0015079">
    <property type="term" value="F:potassium ion transmembrane transporter activity"/>
    <property type="evidence" value="ECO:0007669"/>
    <property type="project" value="InterPro"/>
</dbReference>
<sequence>MKILVVGAGDVGRFLSQTLSDVGHNVTVIETSETTAQDVDESANVKVVEGNGASAHVLQKAGAGDCDFFLAMTSDDRTNLIACSLAKALGAGSTIARIHDQTYSDNSLVNYQLHFGIDFLLNPEALSAVELAKSIRHPGRVAVENFARGEIEVHQLRIARKSRFTGKALKELHLPAGMRIGMVQREGHTEVPDADSVLEPGDLLTLFGLTDVLMKVRPYFEPEKFGDNIRVVLFGGSETAIALVRLLKNPRFKIRIIENDARLCRSLAERFPHVTVINGSATSLRLMEEEQVGSVDYFVACTKDDEDNIMTCLQANKLGARHVQLVINKPDYEDVLDQLKETLGVELAVAPRKATMEELLRYLTLDRFTELSNLPDRSGKIIELRVSSDSPCVSRKIRDISWPRGAIIVVLLHKFQAKMPGPEDVILPGDRLVAIVREDSLKPLLNMLT</sequence>
<dbReference type="InterPro" id="IPR036721">
    <property type="entry name" value="RCK_C_sf"/>
</dbReference>
<proteinExistence type="predicted"/>
<feature type="domain" description="RCK N-terminal" evidence="7">
    <location>
        <begin position="1"/>
        <end position="121"/>
    </location>
</feature>
<evidence type="ECO:0000256" key="3">
    <source>
        <dbReference type="ARBA" id="ARBA00022538"/>
    </source>
</evidence>
<dbReference type="GO" id="GO:0005886">
    <property type="term" value="C:plasma membrane"/>
    <property type="evidence" value="ECO:0007669"/>
    <property type="project" value="InterPro"/>
</dbReference>
<dbReference type="NCBIfam" id="NF007039">
    <property type="entry name" value="PRK09496.3-2"/>
    <property type="match status" value="1"/>
</dbReference>
<keyword evidence="2" id="KW-0813">Transport</keyword>
<reference evidence="9 10" key="1">
    <citation type="submission" date="2020-07" db="EMBL/GenBank/DDBJ databases">
        <authorList>
            <person name="Feng X."/>
        </authorList>
    </citation>
    <scope>NUCLEOTIDE SEQUENCE [LARGE SCALE GENOMIC DNA]</scope>
    <source>
        <strain evidence="9 10">JCM31066</strain>
    </source>
</reference>
<dbReference type="Gene3D" id="3.40.50.720">
    <property type="entry name" value="NAD(P)-binding Rossmann-like Domain"/>
    <property type="match status" value="2"/>
</dbReference>
<dbReference type="InterPro" id="IPR003148">
    <property type="entry name" value="RCK_N"/>
</dbReference>
<protein>
    <recommendedName>
        <fullName evidence="1">Trk system potassium uptake protein TrkA</fullName>
    </recommendedName>
</protein>
<evidence type="ECO:0000259" key="7">
    <source>
        <dbReference type="PROSITE" id="PS51201"/>
    </source>
</evidence>
<evidence type="ECO:0000256" key="2">
    <source>
        <dbReference type="ARBA" id="ARBA00022448"/>
    </source>
</evidence>
<evidence type="ECO:0000256" key="4">
    <source>
        <dbReference type="ARBA" id="ARBA00022958"/>
    </source>
</evidence>
<feature type="domain" description="RCK C-terminal" evidence="8">
    <location>
        <begin position="141"/>
        <end position="222"/>
    </location>
</feature>
<dbReference type="InterPro" id="IPR050721">
    <property type="entry name" value="Trk_Ktr_HKT_K-transport"/>
</dbReference>
<dbReference type="PANTHER" id="PTHR43833">
    <property type="entry name" value="POTASSIUM CHANNEL PROTEIN 2-RELATED-RELATED"/>
    <property type="match status" value="1"/>
</dbReference>
<keyword evidence="4" id="KW-0630">Potassium</keyword>
<feature type="domain" description="RCK C-terminal" evidence="8">
    <location>
        <begin position="369"/>
        <end position="449"/>
    </location>
</feature>
<dbReference type="AlphaFoldDB" id="A0A842HET7"/>
<keyword evidence="3" id="KW-0633">Potassium transport</keyword>
<dbReference type="PROSITE" id="PS51202">
    <property type="entry name" value="RCK_C"/>
    <property type="match status" value="2"/>
</dbReference>
<gene>
    <name evidence="9" type="primary">trkA</name>
    <name evidence="9" type="ORF">H5P28_07405</name>
</gene>
<evidence type="ECO:0000256" key="6">
    <source>
        <dbReference type="ARBA" id="ARBA00023065"/>
    </source>
</evidence>
<keyword evidence="10" id="KW-1185">Reference proteome</keyword>
<dbReference type="Gene3D" id="3.30.70.1450">
    <property type="entry name" value="Regulator of K+ conductance, C-terminal domain"/>
    <property type="match status" value="2"/>
</dbReference>
<feature type="domain" description="RCK N-terminal" evidence="7">
    <location>
        <begin position="228"/>
        <end position="349"/>
    </location>
</feature>
<dbReference type="InterPro" id="IPR006036">
    <property type="entry name" value="K_uptake_TrkA"/>
</dbReference>
<dbReference type="Pfam" id="PF02080">
    <property type="entry name" value="TrkA_C"/>
    <property type="match status" value="2"/>
</dbReference>
<dbReference type="InterPro" id="IPR006037">
    <property type="entry name" value="RCK_C"/>
</dbReference>
<name>A0A842HET7_9BACT</name>